<comment type="caution">
    <text evidence="5">The sequence shown here is derived from an EMBL/GenBank/DDBJ whole genome shotgun (WGS) entry which is preliminary data.</text>
</comment>
<organism evidence="5 6">
    <name type="scientific">Heracleum sosnowskyi</name>
    <dbReference type="NCBI Taxonomy" id="360622"/>
    <lineage>
        <taxon>Eukaryota</taxon>
        <taxon>Viridiplantae</taxon>
        <taxon>Streptophyta</taxon>
        <taxon>Embryophyta</taxon>
        <taxon>Tracheophyta</taxon>
        <taxon>Spermatophyta</taxon>
        <taxon>Magnoliopsida</taxon>
        <taxon>eudicotyledons</taxon>
        <taxon>Gunneridae</taxon>
        <taxon>Pentapetalae</taxon>
        <taxon>asterids</taxon>
        <taxon>campanulids</taxon>
        <taxon>Apiales</taxon>
        <taxon>Apiaceae</taxon>
        <taxon>Apioideae</taxon>
        <taxon>apioid superclade</taxon>
        <taxon>Tordylieae</taxon>
        <taxon>Tordyliinae</taxon>
        <taxon>Heracleum</taxon>
    </lineage>
</organism>
<feature type="region of interest" description="Disordered" evidence="4">
    <location>
        <begin position="120"/>
        <end position="153"/>
    </location>
</feature>
<evidence type="ECO:0000256" key="1">
    <source>
        <dbReference type="ARBA" id="ARBA00004370"/>
    </source>
</evidence>
<dbReference type="Proteomes" id="UP001237642">
    <property type="component" value="Unassembled WGS sequence"/>
</dbReference>
<keyword evidence="2" id="KW-0723">Serine/threonine-protein kinase</keyword>
<dbReference type="InterPro" id="IPR036875">
    <property type="entry name" value="Znf_CCHC_sf"/>
</dbReference>
<feature type="compositionally biased region" description="Low complexity" evidence="4">
    <location>
        <begin position="120"/>
        <end position="140"/>
    </location>
</feature>
<comment type="subcellular location">
    <subcellularLocation>
        <location evidence="1">Membrane</location>
    </subcellularLocation>
</comment>
<sequence>MLGIYAWLSENPHFGVALLGIITCKKANDNSEAGGEHNLVNWVDPVLQDCRKFSQMADPVLQGQYSVRGSYQALDLTAIFQEGPTLHPLISEVAGVTKLDSIPDLQERLLSTQRLAYNMNGNEDQENNNNNQNMNANANQEDNDNNPQPPPLENPLQQLLHLVLWLRCSRTGHMARDCPRKEDTNRKTRSTSGMAGPPHRATARTFNMTVKDAIASDEVVKAKHGYDDVKGKTKV</sequence>
<protein>
    <recommendedName>
        <fullName evidence="7">CCHC-type domain-containing protein</fullName>
    </recommendedName>
</protein>
<evidence type="ECO:0000256" key="2">
    <source>
        <dbReference type="ARBA" id="ARBA00022527"/>
    </source>
</evidence>
<keyword evidence="2" id="KW-0418">Kinase</keyword>
<dbReference type="GO" id="GO:0016020">
    <property type="term" value="C:membrane"/>
    <property type="evidence" value="ECO:0007669"/>
    <property type="project" value="UniProtKB-SubCell"/>
</dbReference>
<feature type="compositionally biased region" description="Basic and acidic residues" evidence="4">
    <location>
        <begin position="176"/>
        <end position="186"/>
    </location>
</feature>
<feature type="region of interest" description="Disordered" evidence="4">
    <location>
        <begin position="176"/>
        <end position="201"/>
    </location>
</feature>
<evidence type="ECO:0008006" key="7">
    <source>
        <dbReference type="Google" id="ProtNLM"/>
    </source>
</evidence>
<reference evidence="5" key="1">
    <citation type="submission" date="2023-02" db="EMBL/GenBank/DDBJ databases">
        <title>Genome of toxic invasive species Heracleum sosnowskyi carries increased number of genes despite the absence of recent whole-genome duplications.</title>
        <authorList>
            <person name="Schelkunov M."/>
            <person name="Shtratnikova V."/>
            <person name="Makarenko M."/>
            <person name="Klepikova A."/>
            <person name="Omelchenko D."/>
            <person name="Novikova G."/>
            <person name="Obukhova E."/>
            <person name="Bogdanov V."/>
            <person name="Penin A."/>
            <person name="Logacheva M."/>
        </authorList>
    </citation>
    <scope>NUCLEOTIDE SEQUENCE</scope>
    <source>
        <strain evidence="5">Hsosn_3</strain>
        <tissue evidence="5">Leaf</tissue>
    </source>
</reference>
<evidence type="ECO:0000256" key="3">
    <source>
        <dbReference type="ARBA" id="ARBA00023136"/>
    </source>
</evidence>
<evidence type="ECO:0000256" key="4">
    <source>
        <dbReference type="SAM" id="MobiDB-lite"/>
    </source>
</evidence>
<accession>A0AAD8IBF9</accession>
<reference evidence="5" key="2">
    <citation type="submission" date="2023-05" db="EMBL/GenBank/DDBJ databases">
        <authorList>
            <person name="Schelkunov M.I."/>
        </authorList>
    </citation>
    <scope>NUCLEOTIDE SEQUENCE</scope>
    <source>
        <strain evidence="5">Hsosn_3</strain>
        <tissue evidence="5">Leaf</tissue>
    </source>
</reference>
<dbReference type="GO" id="GO:0003676">
    <property type="term" value="F:nucleic acid binding"/>
    <property type="evidence" value="ECO:0007669"/>
    <property type="project" value="InterPro"/>
</dbReference>
<dbReference type="AlphaFoldDB" id="A0AAD8IBF9"/>
<evidence type="ECO:0000313" key="5">
    <source>
        <dbReference type="EMBL" id="KAK1382461.1"/>
    </source>
</evidence>
<dbReference type="GO" id="GO:0004674">
    <property type="term" value="F:protein serine/threonine kinase activity"/>
    <property type="evidence" value="ECO:0007669"/>
    <property type="project" value="UniProtKB-KW"/>
</dbReference>
<dbReference type="GO" id="GO:0008270">
    <property type="term" value="F:zinc ion binding"/>
    <property type="evidence" value="ECO:0007669"/>
    <property type="project" value="InterPro"/>
</dbReference>
<keyword evidence="6" id="KW-1185">Reference proteome</keyword>
<dbReference type="Gene3D" id="4.10.60.10">
    <property type="entry name" value="Zinc finger, CCHC-type"/>
    <property type="match status" value="1"/>
</dbReference>
<name>A0AAD8IBF9_9APIA</name>
<gene>
    <name evidence="5" type="ORF">POM88_020196</name>
</gene>
<dbReference type="PANTHER" id="PTHR47985">
    <property type="entry name" value="OS07G0668900 PROTEIN"/>
    <property type="match status" value="1"/>
</dbReference>
<dbReference type="PANTHER" id="PTHR47985:SF23">
    <property type="entry name" value="OS07G0695300 PROTEIN"/>
    <property type="match status" value="1"/>
</dbReference>
<dbReference type="EMBL" id="JAUIZM010000005">
    <property type="protein sequence ID" value="KAK1382461.1"/>
    <property type="molecule type" value="Genomic_DNA"/>
</dbReference>
<proteinExistence type="predicted"/>
<keyword evidence="3" id="KW-0472">Membrane</keyword>
<evidence type="ECO:0000313" key="6">
    <source>
        <dbReference type="Proteomes" id="UP001237642"/>
    </source>
</evidence>
<keyword evidence="2" id="KW-0808">Transferase</keyword>
<dbReference type="SUPFAM" id="SSF57756">
    <property type="entry name" value="Retrovirus zinc finger-like domains"/>
    <property type="match status" value="1"/>
</dbReference>